<sequence length="168" mass="18831">MNSKWTELLNNDDFLGIKKYLKTDGDISEVNDAGEGVLACAIRARCDFDTLMLLIEFGADPFDFDDEGVSVFDIAITYDNREIVKYLIEKGRDVNQTTRRSGFTPLMAAACYGRAEIAKILVENGVNQDAKDSKGFTAADFARKMNKKSVLEVLDYDEDTPKNTNYAR</sequence>
<protein>
    <submittedName>
        <fullName evidence="4">Ankyrin repeat domain-containing protein</fullName>
    </submittedName>
</protein>
<dbReference type="InterPro" id="IPR002110">
    <property type="entry name" value="Ankyrin_rpt"/>
</dbReference>
<gene>
    <name evidence="4" type="ORF">FJR03_05635</name>
</gene>
<dbReference type="PANTHER" id="PTHR24198:SF165">
    <property type="entry name" value="ANKYRIN REPEAT-CONTAINING PROTEIN-RELATED"/>
    <property type="match status" value="1"/>
</dbReference>
<dbReference type="SMART" id="SM00248">
    <property type="entry name" value="ANK"/>
    <property type="match status" value="3"/>
</dbReference>
<evidence type="ECO:0000256" key="3">
    <source>
        <dbReference type="PROSITE-ProRule" id="PRU00023"/>
    </source>
</evidence>
<evidence type="ECO:0000313" key="5">
    <source>
        <dbReference type="Proteomes" id="UP000593910"/>
    </source>
</evidence>
<dbReference type="RefSeq" id="WP_193114670.1">
    <property type="nucleotide sequence ID" value="NZ_CP041165.1"/>
</dbReference>
<accession>A0A7M1AUY4</accession>
<dbReference type="PROSITE" id="PS50297">
    <property type="entry name" value="ANK_REP_REGION"/>
    <property type="match status" value="2"/>
</dbReference>
<dbReference type="PANTHER" id="PTHR24198">
    <property type="entry name" value="ANKYRIN REPEAT AND PROTEIN KINASE DOMAIN-CONTAINING PROTEIN"/>
    <property type="match status" value="1"/>
</dbReference>
<dbReference type="Pfam" id="PF12796">
    <property type="entry name" value="Ank_2"/>
    <property type="match status" value="2"/>
</dbReference>
<evidence type="ECO:0000256" key="2">
    <source>
        <dbReference type="ARBA" id="ARBA00023043"/>
    </source>
</evidence>
<dbReference type="AlphaFoldDB" id="A0A7M1AUY4"/>
<dbReference type="Proteomes" id="UP000593910">
    <property type="component" value="Chromosome"/>
</dbReference>
<feature type="repeat" description="ANK" evidence="3">
    <location>
        <begin position="67"/>
        <end position="99"/>
    </location>
</feature>
<dbReference type="Gene3D" id="1.25.40.20">
    <property type="entry name" value="Ankyrin repeat-containing domain"/>
    <property type="match status" value="1"/>
</dbReference>
<name>A0A7M1AUY4_9BACT</name>
<dbReference type="InterPro" id="IPR036770">
    <property type="entry name" value="Ankyrin_rpt-contain_sf"/>
</dbReference>
<keyword evidence="2 3" id="KW-0040">ANK repeat</keyword>
<organism evidence="4 5">
    <name type="scientific">Sulfurimonas marina</name>
    <dbReference type="NCBI Taxonomy" id="2590551"/>
    <lineage>
        <taxon>Bacteria</taxon>
        <taxon>Pseudomonadati</taxon>
        <taxon>Campylobacterota</taxon>
        <taxon>Epsilonproteobacteria</taxon>
        <taxon>Campylobacterales</taxon>
        <taxon>Sulfurimonadaceae</taxon>
        <taxon>Sulfurimonas</taxon>
    </lineage>
</organism>
<keyword evidence="1" id="KW-0677">Repeat</keyword>
<dbReference type="KEGG" id="smax:FJR03_05635"/>
<proteinExistence type="predicted"/>
<dbReference type="PROSITE" id="PS50088">
    <property type="entry name" value="ANK_REPEAT"/>
    <property type="match status" value="2"/>
</dbReference>
<reference evidence="4 5" key="1">
    <citation type="submission" date="2019-06" db="EMBL/GenBank/DDBJ databases">
        <title>Sulfurimonas gotlandica sp. nov., a chemoautotrophic and psychrotolerant epsilonproteobacterium isolated from a pelagic redoxcline, and an emended description of the genus Sulfurimonas.</title>
        <authorList>
            <person name="Wang S."/>
            <person name="Jiang L."/>
            <person name="Shao Z."/>
        </authorList>
    </citation>
    <scope>NUCLEOTIDE SEQUENCE [LARGE SCALE GENOMIC DNA]</scope>
    <source>
        <strain evidence="4 5">B2</strain>
    </source>
</reference>
<evidence type="ECO:0000313" key="4">
    <source>
        <dbReference type="EMBL" id="QOP41251.1"/>
    </source>
</evidence>
<evidence type="ECO:0000256" key="1">
    <source>
        <dbReference type="ARBA" id="ARBA00022737"/>
    </source>
</evidence>
<keyword evidence="5" id="KW-1185">Reference proteome</keyword>
<feature type="repeat" description="ANK" evidence="3">
    <location>
        <begin position="101"/>
        <end position="133"/>
    </location>
</feature>
<dbReference type="EMBL" id="CP041165">
    <property type="protein sequence ID" value="QOP41251.1"/>
    <property type="molecule type" value="Genomic_DNA"/>
</dbReference>
<dbReference type="SUPFAM" id="SSF48403">
    <property type="entry name" value="Ankyrin repeat"/>
    <property type="match status" value="1"/>
</dbReference>